<evidence type="ECO:0000259" key="10">
    <source>
        <dbReference type="Pfam" id="PF02230"/>
    </source>
</evidence>
<reference evidence="11 12" key="1">
    <citation type="journal article" date="2016" name="Sci. Rep.">
        <title>Peltaster fructicola genome reveals evolution from an invasive phytopathogen to an ectophytic parasite.</title>
        <authorList>
            <person name="Xu C."/>
            <person name="Chen H."/>
            <person name="Gleason M.L."/>
            <person name="Xu J.R."/>
            <person name="Liu H."/>
            <person name="Zhang R."/>
            <person name="Sun G."/>
        </authorList>
    </citation>
    <scope>NUCLEOTIDE SEQUENCE [LARGE SCALE GENOMIC DNA]</scope>
    <source>
        <strain evidence="11 12">LNHT1506</strain>
    </source>
</reference>
<keyword evidence="4" id="KW-0719">Serine esterase</keyword>
<dbReference type="GO" id="GO:0008474">
    <property type="term" value="F:palmitoyl-(protein) hydrolase activity"/>
    <property type="evidence" value="ECO:0007669"/>
    <property type="project" value="UniProtKB-EC"/>
</dbReference>
<accession>A0A6H0Y237</accession>
<name>A0A6H0Y237_9PEZI</name>
<feature type="domain" description="Phospholipase/carboxylesterase/thioesterase" evidence="10">
    <location>
        <begin position="52"/>
        <end position="234"/>
    </location>
</feature>
<evidence type="ECO:0000256" key="3">
    <source>
        <dbReference type="ARBA" id="ARBA00014923"/>
    </source>
</evidence>
<evidence type="ECO:0000256" key="7">
    <source>
        <dbReference type="ARBA" id="ARBA00029392"/>
    </source>
</evidence>
<dbReference type="PANTHER" id="PTHR10655">
    <property type="entry name" value="LYSOPHOSPHOLIPASE-RELATED"/>
    <property type="match status" value="1"/>
</dbReference>
<keyword evidence="5" id="KW-0378">Hydrolase</keyword>
<evidence type="ECO:0000313" key="11">
    <source>
        <dbReference type="EMBL" id="QIX00700.1"/>
    </source>
</evidence>
<keyword evidence="12" id="KW-1185">Reference proteome</keyword>
<dbReference type="EMBL" id="CP051142">
    <property type="protein sequence ID" value="QIX00700.1"/>
    <property type="molecule type" value="Genomic_DNA"/>
</dbReference>
<dbReference type="GO" id="GO:0006631">
    <property type="term" value="P:fatty acid metabolic process"/>
    <property type="evidence" value="ECO:0007669"/>
    <property type="project" value="UniProtKB-KW"/>
</dbReference>
<dbReference type="SUPFAM" id="SSF53474">
    <property type="entry name" value="alpha/beta-Hydrolases"/>
    <property type="match status" value="1"/>
</dbReference>
<gene>
    <name evidence="11" type="ORF">AMS68_006217</name>
</gene>
<comment type="function">
    <text evidence="7">Hydrolyzes fatty acids from S-acylated cysteine residues in proteins with a strong preference for palmitoylated G-alpha proteins over other acyl substrates. Mediates the deacylation of G-alpha proteins such as GPA1 in vivo, but has weak or no activity toward palmitoylated Ras proteins. Has weak lysophospholipase activity in vitro; however such activity may not exist in vivo.</text>
</comment>
<evidence type="ECO:0000256" key="8">
    <source>
        <dbReference type="ARBA" id="ARBA00031195"/>
    </source>
</evidence>
<dbReference type="InterPro" id="IPR003140">
    <property type="entry name" value="PLipase/COase/thioEstase"/>
</dbReference>
<dbReference type="GO" id="GO:0052689">
    <property type="term" value="F:carboxylic ester hydrolase activity"/>
    <property type="evidence" value="ECO:0007669"/>
    <property type="project" value="UniProtKB-KW"/>
</dbReference>
<evidence type="ECO:0000313" key="12">
    <source>
        <dbReference type="Proteomes" id="UP000503462"/>
    </source>
</evidence>
<dbReference type="EC" id="3.1.2.22" evidence="2"/>
<dbReference type="GO" id="GO:0005737">
    <property type="term" value="C:cytoplasm"/>
    <property type="evidence" value="ECO:0007669"/>
    <property type="project" value="TreeGrafter"/>
</dbReference>
<evidence type="ECO:0000256" key="9">
    <source>
        <dbReference type="ARBA" id="ARBA00047337"/>
    </source>
</evidence>
<dbReference type="InterPro" id="IPR029058">
    <property type="entry name" value="AB_hydrolase_fold"/>
</dbReference>
<evidence type="ECO:0000256" key="4">
    <source>
        <dbReference type="ARBA" id="ARBA00022487"/>
    </source>
</evidence>
<dbReference type="AlphaFoldDB" id="A0A6H0Y237"/>
<evidence type="ECO:0000256" key="2">
    <source>
        <dbReference type="ARBA" id="ARBA00012423"/>
    </source>
</evidence>
<evidence type="ECO:0000256" key="5">
    <source>
        <dbReference type="ARBA" id="ARBA00022801"/>
    </source>
</evidence>
<sequence>MASETGEHATNGEISRLTLTVEQDGETYVQVSNHRLISYRRFLADMWRGESPAKFPETKFIFPHAPRIPITVNMGMSMPGWYDIADFGELANRTDDEAGIVRSQKVFHALIASEVEAGIPTERIVLGGFSQGGAMSLLAGVTAPTKLGGIFGLSCYLLLKDKIREMVPAESPNKATPIFMGHGTSDQVVKHQYGQMTADQLKEWGWNVTFHSYPGLPHSAAPEELEDLEKYLLKQIPDIGDKKEAGAL</sequence>
<keyword evidence="6" id="KW-0276">Fatty acid metabolism</keyword>
<evidence type="ECO:0000256" key="6">
    <source>
        <dbReference type="ARBA" id="ARBA00022832"/>
    </source>
</evidence>
<dbReference type="PANTHER" id="PTHR10655:SF17">
    <property type="entry name" value="LYSOPHOSPHOLIPASE-LIKE PROTEIN 1"/>
    <property type="match status" value="1"/>
</dbReference>
<dbReference type="InterPro" id="IPR050565">
    <property type="entry name" value="LYPA1-2/EST-like"/>
</dbReference>
<keyword evidence="6" id="KW-0443">Lipid metabolism</keyword>
<protein>
    <recommendedName>
        <fullName evidence="3">Acyl-protein thioesterase 1</fullName>
        <ecNumber evidence="2">3.1.2.22</ecNumber>
    </recommendedName>
    <alternativeName>
        <fullName evidence="8">Palmitoyl-protein hydrolase</fullName>
    </alternativeName>
</protein>
<comment type="catalytic activity">
    <reaction evidence="9">
        <text>S-hexadecanoyl-L-cysteinyl-[protein] + H2O = L-cysteinyl-[protein] + hexadecanoate + H(+)</text>
        <dbReference type="Rhea" id="RHEA:19233"/>
        <dbReference type="Rhea" id="RHEA-COMP:10131"/>
        <dbReference type="Rhea" id="RHEA-COMP:11032"/>
        <dbReference type="ChEBI" id="CHEBI:7896"/>
        <dbReference type="ChEBI" id="CHEBI:15377"/>
        <dbReference type="ChEBI" id="CHEBI:15378"/>
        <dbReference type="ChEBI" id="CHEBI:29950"/>
        <dbReference type="ChEBI" id="CHEBI:74151"/>
        <dbReference type="EC" id="3.1.2.22"/>
    </reaction>
</comment>
<evidence type="ECO:0000256" key="1">
    <source>
        <dbReference type="ARBA" id="ARBA00006499"/>
    </source>
</evidence>
<organism evidence="11 12">
    <name type="scientific">Peltaster fructicola</name>
    <dbReference type="NCBI Taxonomy" id="286661"/>
    <lineage>
        <taxon>Eukaryota</taxon>
        <taxon>Fungi</taxon>
        <taxon>Dikarya</taxon>
        <taxon>Ascomycota</taxon>
        <taxon>Pezizomycotina</taxon>
        <taxon>Dothideomycetes</taxon>
        <taxon>Dothideomycetes incertae sedis</taxon>
        <taxon>Peltaster</taxon>
    </lineage>
</organism>
<dbReference type="Proteomes" id="UP000503462">
    <property type="component" value="Chromosome 4"/>
</dbReference>
<dbReference type="Gene3D" id="3.40.50.1820">
    <property type="entry name" value="alpha/beta hydrolase"/>
    <property type="match status" value="1"/>
</dbReference>
<dbReference type="Pfam" id="PF02230">
    <property type="entry name" value="Abhydrolase_2"/>
    <property type="match status" value="1"/>
</dbReference>
<proteinExistence type="inferred from homology"/>
<comment type="similarity">
    <text evidence="1">Belongs to the AB hydrolase superfamily. AB hydrolase 2 family.</text>
</comment>
<dbReference type="OrthoDB" id="2418081at2759"/>